<keyword evidence="4" id="KW-1185">Reference proteome</keyword>
<dbReference type="EMBL" id="ML121569">
    <property type="protein sequence ID" value="RPB20659.1"/>
    <property type="molecule type" value="Genomic_DNA"/>
</dbReference>
<evidence type="ECO:0000313" key="4">
    <source>
        <dbReference type="Proteomes" id="UP000267821"/>
    </source>
</evidence>
<feature type="compositionally biased region" description="Basic and acidic residues" evidence="2">
    <location>
        <begin position="862"/>
        <end position="875"/>
    </location>
</feature>
<gene>
    <name evidence="3" type="ORF">L211DRAFT_852224</name>
</gene>
<evidence type="ECO:0000313" key="3">
    <source>
        <dbReference type="EMBL" id="RPB20659.1"/>
    </source>
</evidence>
<organism evidence="3 4">
    <name type="scientific">Terfezia boudieri ATCC MYA-4762</name>
    <dbReference type="NCBI Taxonomy" id="1051890"/>
    <lineage>
        <taxon>Eukaryota</taxon>
        <taxon>Fungi</taxon>
        <taxon>Dikarya</taxon>
        <taxon>Ascomycota</taxon>
        <taxon>Pezizomycotina</taxon>
        <taxon>Pezizomycetes</taxon>
        <taxon>Pezizales</taxon>
        <taxon>Pezizaceae</taxon>
        <taxon>Terfezia</taxon>
    </lineage>
</organism>
<proteinExistence type="predicted"/>
<protein>
    <submittedName>
        <fullName evidence="3">Uncharacterized protein</fullName>
    </submittedName>
</protein>
<reference evidence="3 4" key="1">
    <citation type="journal article" date="2018" name="Nat. Ecol. Evol.">
        <title>Pezizomycetes genomes reveal the molecular basis of ectomycorrhizal truffle lifestyle.</title>
        <authorList>
            <person name="Murat C."/>
            <person name="Payen T."/>
            <person name="Noel B."/>
            <person name="Kuo A."/>
            <person name="Morin E."/>
            <person name="Chen J."/>
            <person name="Kohler A."/>
            <person name="Krizsan K."/>
            <person name="Balestrini R."/>
            <person name="Da Silva C."/>
            <person name="Montanini B."/>
            <person name="Hainaut M."/>
            <person name="Levati E."/>
            <person name="Barry K.W."/>
            <person name="Belfiori B."/>
            <person name="Cichocki N."/>
            <person name="Clum A."/>
            <person name="Dockter R.B."/>
            <person name="Fauchery L."/>
            <person name="Guy J."/>
            <person name="Iotti M."/>
            <person name="Le Tacon F."/>
            <person name="Lindquist E.A."/>
            <person name="Lipzen A."/>
            <person name="Malagnac F."/>
            <person name="Mello A."/>
            <person name="Molinier V."/>
            <person name="Miyauchi S."/>
            <person name="Poulain J."/>
            <person name="Riccioni C."/>
            <person name="Rubini A."/>
            <person name="Sitrit Y."/>
            <person name="Splivallo R."/>
            <person name="Traeger S."/>
            <person name="Wang M."/>
            <person name="Zifcakova L."/>
            <person name="Wipf D."/>
            <person name="Zambonelli A."/>
            <person name="Paolocci F."/>
            <person name="Nowrousian M."/>
            <person name="Ottonello S."/>
            <person name="Baldrian P."/>
            <person name="Spatafora J.W."/>
            <person name="Henrissat B."/>
            <person name="Nagy L.G."/>
            <person name="Aury J.M."/>
            <person name="Wincker P."/>
            <person name="Grigoriev I.V."/>
            <person name="Bonfante P."/>
            <person name="Martin F.M."/>
        </authorList>
    </citation>
    <scope>NUCLEOTIDE SEQUENCE [LARGE SCALE GENOMIC DNA]</scope>
    <source>
        <strain evidence="3 4">ATCC MYA-4762</strain>
    </source>
</reference>
<evidence type="ECO:0000256" key="1">
    <source>
        <dbReference type="SAM" id="Coils"/>
    </source>
</evidence>
<keyword evidence="1" id="KW-0175">Coiled coil</keyword>
<name>A0A3N4LGP7_9PEZI</name>
<feature type="region of interest" description="Disordered" evidence="2">
    <location>
        <begin position="594"/>
        <end position="618"/>
    </location>
</feature>
<accession>A0A3N4LGP7</accession>
<feature type="compositionally biased region" description="Basic and acidic residues" evidence="2">
    <location>
        <begin position="674"/>
        <end position="694"/>
    </location>
</feature>
<dbReference type="AlphaFoldDB" id="A0A3N4LGP7"/>
<feature type="compositionally biased region" description="Basic and acidic residues" evidence="2">
    <location>
        <begin position="713"/>
        <end position="750"/>
    </location>
</feature>
<dbReference type="InParanoid" id="A0A3N4LGP7"/>
<evidence type="ECO:0000256" key="2">
    <source>
        <dbReference type="SAM" id="MobiDB-lite"/>
    </source>
</evidence>
<feature type="coiled-coil region" evidence="1">
    <location>
        <begin position="313"/>
        <end position="344"/>
    </location>
</feature>
<sequence>MAGADVAKLSQSLMLTYLSHSPIPTYLSHKHPCQYTSLLLYNDSEFRMAAPIPKRRISQPIQLSLVATRTKHARTAVQVIPTMIDSEGYVNDMTLESFMPSDMAKWLPKVYVDLLVASQVVRPARDGIIDITSEKQTFKDYVFNLQNIFYDVLIGLSQMWIQGSAGKLFRDALHKDRAKKGAITRLTVFAVEDWFELRTKDYYAIWSPVAFVTDGLLWMSPSSAERGVENIPRTFYHELRLSTLAMLVRFITILYTGKVNQRVISNSVKLRVLESTSLREASDLPNPLPRGDRPQNVSAWEAWGTTYNAHHVHDEYKSLVARINEKLKKEMKECEAVIEREQETKAPKGSNGAEEGSMEVTAGEKVLVDGNFVLERVEKHGNARATAGNAVDLCEENDLEATNPHEEVGYYELMQSEEVETLMLEDLKDALLLSMELGDEFRSEKVEALAAGLDMNIGSGLVTLAQFAEIEKECKLDWELDRKIVELIQPHLDMSGMARYVSQQAIRISLMGQMGETRWNTIAMGELMNRNDELCVLMDRRIQRANRDIEAHKAATLEVIKSVERRNILRGDLDNRIEEANKEKRIYLETKEWANQQNRPASKPRAAPVTLSGSKESRGGLMEAAKKLIVRCDTPLRSSPKSKGATIWGEGTPLGLVKGATAWGKSSPLGSVKVQRESTSEARDLGGRYSHNSENESVDYEASSRVQSFHYYDGQRGRRDRDDNRRHDESSRDDTRRHDESRSTRRDESRRRYRSPRRGESYGDERDSPGPRVRDVSYDRRGGSRRVDAYDDMYMRGGRRHQREDYNRGRSQSRYLAKRGELDRLESPSPRVQVGSKKRRGFWSRVSSESPNVGQEMGSPDDGAKDDGRAKEAKKAEGFKEVILVDEGAPEGSAGQENDAVKVLVKASCNVSAGRMIDKAVARHCASKDREVAMVVEIQNDVAKDSKKNLNDEVDDDNELMPGGM</sequence>
<dbReference type="Proteomes" id="UP000267821">
    <property type="component" value="Unassembled WGS sequence"/>
</dbReference>
<feature type="region of interest" description="Disordered" evidence="2">
    <location>
        <begin position="663"/>
        <end position="875"/>
    </location>
</feature>
<dbReference type="OrthoDB" id="5496294at2759"/>
<feature type="compositionally biased region" description="Basic and acidic residues" evidence="2">
    <location>
        <begin position="757"/>
        <end position="789"/>
    </location>
</feature>